<comment type="caution">
    <text evidence="2">The sequence shown here is derived from an EMBL/GenBank/DDBJ whole genome shotgun (WGS) entry which is preliminary data.</text>
</comment>
<feature type="signal peptide" evidence="1">
    <location>
        <begin position="1"/>
        <end position="21"/>
    </location>
</feature>
<organism evidence="2">
    <name type="scientific">Pseudomonas tritici</name>
    <dbReference type="NCBI Taxonomy" id="2745518"/>
    <lineage>
        <taxon>Bacteria</taxon>
        <taxon>Pseudomonadati</taxon>
        <taxon>Pseudomonadota</taxon>
        <taxon>Gammaproteobacteria</taxon>
        <taxon>Pseudomonadales</taxon>
        <taxon>Pseudomonadaceae</taxon>
        <taxon>Pseudomonas</taxon>
    </lineage>
</organism>
<keyword evidence="1" id="KW-0732">Signal</keyword>
<evidence type="ECO:0000256" key="1">
    <source>
        <dbReference type="SAM" id="SignalP"/>
    </source>
</evidence>
<gene>
    <name evidence="2" type="ORF">HU722_20365</name>
</gene>
<dbReference type="SUPFAM" id="SSF49401">
    <property type="entry name" value="Bacterial adhesins"/>
    <property type="match status" value="1"/>
</dbReference>
<dbReference type="AlphaFoldDB" id="A0A8H9YUL6"/>
<accession>A0A8H9YUL6</accession>
<proteinExistence type="predicted"/>
<evidence type="ECO:0000313" key="2">
    <source>
        <dbReference type="EMBL" id="MBC3293880.1"/>
    </source>
</evidence>
<dbReference type="InterPro" id="IPR036937">
    <property type="entry name" value="Adhesion_dom_fimbrial_sf"/>
</dbReference>
<reference evidence="2" key="1">
    <citation type="journal article" date="2020" name="Microorganisms">
        <title>Reliable Identification of Environmental Pseudomonas Isolates Using the rpoD Gene.</title>
        <authorList>
            <consortium name="The Broad Institute Genome Sequencing Platform"/>
            <person name="Girard L."/>
            <person name="Lood C."/>
            <person name="Rokni-Zadeh H."/>
            <person name="van Noort V."/>
            <person name="Lavigne R."/>
            <person name="De Mot R."/>
        </authorList>
    </citation>
    <scope>NUCLEOTIDE SEQUENCE [LARGE SCALE GENOMIC DNA]</scope>
    <source>
        <strain evidence="2">SWRI145</strain>
    </source>
</reference>
<protein>
    <submittedName>
        <fullName evidence="2">Type 1 fimbrial protein</fullName>
    </submittedName>
</protein>
<feature type="chain" id="PRO_5034202537" evidence="1">
    <location>
        <begin position="22"/>
        <end position="172"/>
    </location>
</feature>
<dbReference type="InterPro" id="IPR008966">
    <property type="entry name" value="Adhesion_dom_sf"/>
</dbReference>
<dbReference type="Gene3D" id="2.60.40.1090">
    <property type="entry name" value="Fimbrial-type adhesion domain"/>
    <property type="match status" value="1"/>
</dbReference>
<sequence>MKKTLIAFTLASLFIVGTAQAEDHSAKVDISGSVTGNHSECTVYADSTINLNGSIDSLPEQGAAATSPTILSYSIGSNGDTSCLNKVALQLDGTTVDADGSTLANTDTGTTAAKGIGIGLYDSALNPLKIKESTITAETNFGQINLQLVKLKSEEAVEGTVRSSLTLNIVRL</sequence>
<name>A0A8H9YUL6_9PSED</name>
<dbReference type="EMBL" id="JABWQF010000012">
    <property type="protein sequence ID" value="MBC3293880.1"/>
    <property type="molecule type" value="Genomic_DNA"/>
</dbReference>
<dbReference type="GO" id="GO:0007155">
    <property type="term" value="P:cell adhesion"/>
    <property type="evidence" value="ECO:0007669"/>
    <property type="project" value="InterPro"/>
</dbReference>
<dbReference type="GO" id="GO:0009289">
    <property type="term" value="C:pilus"/>
    <property type="evidence" value="ECO:0007669"/>
    <property type="project" value="InterPro"/>
</dbReference>